<sequence length="203" mass="23254">MYRCLALLCLALASCAEKKSTVYEPMEGDILFQSLPNEPGMDLVDAIEGATESPYSHCGMVFRENNDWWVIEAIGPVKITHMQDYMDRGREHKVWAYRFTEENRKHIPVALAAMKEDLEKPYDARYRFDSEAIYCSELIYRGWKAATGEGLGKTVTLGSLKWERYKPVIEAIEGQGNHPLDREMITPRDLAKAPQLKLVYSKD</sequence>
<dbReference type="KEGG" id="luo:HHL09_07505"/>
<evidence type="ECO:0008006" key="3">
    <source>
        <dbReference type="Google" id="ProtNLM"/>
    </source>
</evidence>
<dbReference type="RefSeq" id="WP_169453951.1">
    <property type="nucleotide sequence ID" value="NZ_CP051774.1"/>
</dbReference>
<accession>A0A858RGH6</accession>
<dbReference type="Gene3D" id="3.90.1720.10">
    <property type="entry name" value="endopeptidase domain like (from Nostoc punctiforme)"/>
    <property type="match status" value="1"/>
</dbReference>
<protein>
    <recommendedName>
        <fullName evidence="3">YiiX family permuted papain-like enzyme</fullName>
    </recommendedName>
</protein>
<organism evidence="1 2">
    <name type="scientific">Luteolibacter luteus</name>
    <dbReference type="NCBI Taxonomy" id="2728835"/>
    <lineage>
        <taxon>Bacteria</taxon>
        <taxon>Pseudomonadati</taxon>
        <taxon>Verrucomicrobiota</taxon>
        <taxon>Verrucomicrobiia</taxon>
        <taxon>Verrucomicrobiales</taxon>
        <taxon>Verrucomicrobiaceae</taxon>
        <taxon>Luteolibacter</taxon>
    </lineage>
</organism>
<reference evidence="1 2" key="1">
    <citation type="submission" date="2020-04" db="EMBL/GenBank/DDBJ databases">
        <title>Luteolibacter sp. G-1-1-1 isolated from soil.</title>
        <authorList>
            <person name="Dahal R.H."/>
        </authorList>
    </citation>
    <scope>NUCLEOTIDE SEQUENCE [LARGE SCALE GENOMIC DNA]</scope>
    <source>
        <strain evidence="1 2">G-1-1-1</strain>
    </source>
</reference>
<dbReference type="InterPro" id="IPR038765">
    <property type="entry name" value="Papain-like_cys_pep_sf"/>
</dbReference>
<name>A0A858RGH6_9BACT</name>
<gene>
    <name evidence="1" type="ORF">HHL09_07505</name>
</gene>
<proteinExistence type="predicted"/>
<dbReference type="AlphaFoldDB" id="A0A858RGH6"/>
<evidence type="ECO:0000313" key="1">
    <source>
        <dbReference type="EMBL" id="QJE95638.1"/>
    </source>
</evidence>
<dbReference type="PROSITE" id="PS51257">
    <property type="entry name" value="PROKAR_LIPOPROTEIN"/>
    <property type="match status" value="1"/>
</dbReference>
<dbReference type="SUPFAM" id="SSF54001">
    <property type="entry name" value="Cysteine proteinases"/>
    <property type="match status" value="1"/>
</dbReference>
<dbReference type="Proteomes" id="UP000501812">
    <property type="component" value="Chromosome"/>
</dbReference>
<dbReference type="InterPro" id="IPR024453">
    <property type="entry name" value="Peptidase_C92"/>
</dbReference>
<dbReference type="Pfam" id="PF05708">
    <property type="entry name" value="Peptidase_C92"/>
    <property type="match status" value="1"/>
</dbReference>
<evidence type="ECO:0000313" key="2">
    <source>
        <dbReference type="Proteomes" id="UP000501812"/>
    </source>
</evidence>
<dbReference type="EMBL" id="CP051774">
    <property type="protein sequence ID" value="QJE95638.1"/>
    <property type="molecule type" value="Genomic_DNA"/>
</dbReference>
<keyword evidence="2" id="KW-1185">Reference proteome</keyword>